<dbReference type="Pfam" id="PF08240">
    <property type="entry name" value="ADH_N"/>
    <property type="match status" value="1"/>
</dbReference>
<evidence type="ECO:0000259" key="9">
    <source>
        <dbReference type="PROSITE" id="PS50075"/>
    </source>
</evidence>
<dbReference type="SMART" id="SM00826">
    <property type="entry name" value="PKS_DH"/>
    <property type="match status" value="1"/>
</dbReference>
<dbReference type="OrthoDB" id="329835at2759"/>
<dbReference type="InterPro" id="IPR049552">
    <property type="entry name" value="PKS_DH_N"/>
</dbReference>
<proteinExistence type="predicted"/>
<dbReference type="InterPro" id="IPR029063">
    <property type="entry name" value="SAM-dependent_MTases_sf"/>
</dbReference>
<evidence type="ECO:0000256" key="4">
    <source>
        <dbReference type="ARBA" id="ARBA00022857"/>
    </source>
</evidence>
<dbReference type="SUPFAM" id="SSF55048">
    <property type="entry name" value="Probable ACP-binding domain of malonyl-CoA ACP transacylase"/>
    <property type="match status" value="1"/>
</dbReference>
<dbReference type="Pfam" id="PF00698">
    <property type="entry name" value="Acyl_transf_1"/>
    <property type="match status" value="1"/>
</dbReference>
<dbReference type="InterPro" id="IPR049551">
    <property type="entry name" value="PKS_DH_C"/>
</dbReference>
<dbReference type="GO" id="GO:0016491">
    <property type="term" value="F:oxidoreductase activity"/>
    <property type="evidence" value="ECO:0007669"/>
    <property type="project" value="UniProtKB-KW"/>
</dbReference>
<dbReference type="InterPro" id="IPR042104">
    <property type="entry name" value="PKS_dehydratase_sf"/>
</dbReference>
<dbReference type="Pfam" id="PF08242">
    <property type="entry name" value="Methyltransf_12"/>
    <property type="match status" value="1"/>
</dbReference>
<dbReference type="InterPro" id="IPR049900">
    <property type="entry name" value="PKS_mFAS_DH"/>
</dbReference>
<organism evidence="12 13">
    <name type="scientific">Lophiotrema nucula</name>
    <dbReference type="NCBI Taxonomy" id="690887"/>
    <lineage>
        <taxon>Eukaryota</taxon>
        <taxon>Fungi</taxon>
        <taxon>Dikarya</taxon>
        <taxon>Ascomycota</taxon>
        <taxon>Pezizomycotina</taxon>
        <taxon>Dothideomycetes</taxon>
        <taxon>Pleosporomycetidae</taxon>
        <taxon>Pleosporales</taxon>
        <taxon>Lophiotremataceae</taxon>
        <taxon>Lophiotrema</taxon>
    </lineage>
</organism>
<dbReference type="InterPro" id="IPR036291">
    <property type="entry name" value="NAD(P)-bd_dom_sf"/>
</dbReference>
<evidence type="ECO:0000259" key="11">
    <source>
        <dbReference type="PROSITE" id="PS52019"/>
    </source>
</evidence>
<evidence type="ECO:0000256" key="3">
    <source>
        <dbReference type="ARBA" id="ARBA00022679"/>
    </source>
</evidence>
<accession>A0A6A5YIB5</accession>
<keyword evidence="4" id="KW-0521">NADP</keyword>
<dbReference type="InterPro" id="IPR014030">
    <property type="entry name" value="Ketoacyl_synth_N"/>
</dbReference>
<evidence type="ECO:0000259" key="10">
    <source>
        <dbReference type="PROSITE" id="PS52004"/>
    </source>
</evidence>
<dbReference type="CDD" id="cd00833">
    <property type="entry name" value="PKS"/>
    <property type="match status" value="1"/>
</dbReference>
<evidence type="ECO:0000313" key="13">
    <source>
        <dbReference type="Proteomes" id="UP000799770"/>
    </source>
</evidence>
<dbReference type="PANTHER" id="PTHR43775">
    <property type="entry name" value="FATTY ACID SYNTHASE"/>
    <property type="match status" value="1"/>
</dbReference>
<dbReference type="Gene3D" id="3.40.50.150">
    <property type="entry name" value="Vaccinia Virus protein VP39"/>
    <property type="match status" value="1"/>
</dbReference>
<keyword evidence="1" id="KW-0596">Phosphopantetheine</keyword>
<keyword evidence="7" id="KW-0012">Acyltransferase</keyword>
<dbReference type="PROSITE" id="PS52004">
    <property type="entry name" value="KS3_2"/>
    <property type="match status" value="1"/>
</dbReference>
<dbReference type="InterPro" id="IPR016035">
    <property type="entry name" value="Acyl_Trfase/lysoPLipase"/>
</dbReference>
<evidence type="ECO:0000256" key="7">
    <source>
        <dbReference type="ARBA" id="ARBA00023315"/>
    </source>
</evidence>
<dbReference type="CDD" id="cd05195">
    <property type="entry name" value="enoyl_red"/>
    <property type="match status" value="1"/>
</dbReference>
<dbReference type="Gene3D" id="3.40.366.10">
    <property type="entry name" value="Malonyl-Coenzyme A Acyl Carrier Protein, domain 2"/>
    <property type="match status" value="1"/>
</dbReference>
<dbReference type="Gene3D" id="3.10.129.110">
    <property type="entry name" value="Polyketide synthase dehydratase"/>
    <property type="match status" value="1"/>
</dbReference>
<evidence type="ECO:0000256" key="5">
    <source>
        <dbReference type="ARBA" id="ARBA00023002"/>
    </source>
</evidence>
<feature type="region of interest" description="C-terminal hotdog fold" evidence="8">
    <location>
        <begin position="1193"/>
        <end position="1351"/>
    </location>
</feature>
<dbReference type="PROSITE" id="PS00606">
    <property type="entry name" value="KS3_1"/>
    <property type="match status" value="1"/>
</dbReference>
<dbReference type="Pfam" id="PF08659">
    <property type="entry name" value="KR"/>
    <property type="match status" value="1"/>
</dbReference>
<dbReference type="Gene3D" id="3.40.50.720">
    <property type="entry name" value="NAD(P)-binding Rossmann-like Domain"/>
    <property type="match status" value="1"/>
</dbReference>
<dbReference type="InterPro" id="IPR016036">
    <property type="entry name" value="Malonyl_transacylase_ACP-bd"/>
</dbReference>
<feature type="active site" description="Proton acceptor; for dehydratase activity" evidence="8">
    <location>
        <position position="1062"/>
    </location>
</feature>
<dbReference type="EMBL" id="ML977357">
    <property type="protein sequence ID" value="KAF2106989.1"/>
    <property type="molecule type" value="Genomic_DNA"/>
</dbReference>
<dbReference type="InterPro" id="IPR013154">
    <property type="entry name" value="ADH-like_N"/>
</dbReference>
<dbReference type="PROSITE" id="PS52019">
    <property type="entry name" value="PKS_MFAS_DH"/>
    <property type="match status" value="1"/>
</dbReference>
<feature type="domain" description="Ketosynthase family 3 (KS3)" evidence="10">
    <location>
        <begin position="29"/>
        <end position="455"/>
    </location>
</feature>
<dbReference type="InterPro" id="IPR013217">
    <property type="entry name" value="Methyltransf_12"/>
</dbReference>
<dbReference type="PROSITE" id="PS50075">
    <property type="entry name" value="CARRIER"/>
    <property type="match status" value="1"/>
</dbReference>
<dbReference type="InterPro" id="IPR001227">
    <property type="entry name" value="Ac_transferase_dom_sf"/>
</dbReference>
<dbReference type="GO" id="GO:0006633">
    <property type="term" value="P:fatty acid biosynthetic process"/>
    <property type="evidence" value="ECO:0007669"/>
    <property type="project" value="InterPro"/>
</dbReference>
<dbReference type="Gene3D" id="1.10.1200.10">
    <property type="entry name" value="ACP-like"/>
    <property type="match status" value="1"/>
</dbReference>
<dbReference type="GO" id="GO:0004312">
    <property type="term" value="F:fatty acid synthase activity"/>
    <property type="evidence" value="ECO:0007669"/>
    <property type="project" value="TreeGrafter"/>
</dbReference>
<dbReference type="Pfam" id="PF00109">
    <property type="entry name" value="ketoacyl-synt"/>
    <property type="match status" value="1"/>
</dbReference>
<dbReference type="InterPro" id="IPR036736">
    <property type="entry name" value="ACP-like_sf"/>
</dbReference>
<dbReference type="SUPFAM" id="SSF51735">
    <property type="entry name" value="NAD(P)-binding Rossmann-fold domains"/>
    <property type="match status" value="2"/>
</dbReference>
<dbReference type="SUPFAM" id="SSF52151">
    <property type="entry name" value="FabD/lysophospholipase-like"/>
    <property type="match status" value="1"/>
</dbReference>
<dbReference type="Gene3D" id="3.90.180.10">
    <property type="entry name" value="Medium-chain alcohol dehydrogenases, catalytic domain"/>
    <property type="match status" value="1"/>
</dbReference>
<dbReference type="Pfam" id="PF14765">
    <property type="entry name" value="PS-DH"/>
    <property type="match status" value="1"/>
</dbReference>
<evidence type="ECO:0000256" key="1">
    <source>
        <dbReference type="ARBA" id="ARBA00022450"/>
    </source>
</evidence>
<dbReference type="SUPFAM" id="SSF50129">
    <property type="entry name" value="GroES-like"/>
    <property type="match status" value="1"/>
</dbReference>
<sequence>MEGYSQSEAPPNADCIEDANIDLDQESPFEPIAIVGFSLKFPQDAVSEESFWDLLQQRRSTMTEVPQDRWNGDAFFKPEGNKAGTMKVKRGHFLKEDLAGFDAPFFSISPQEAECMDPQQRLLLETSYHALENAGIPLERATGSNTSVHVGCFMLDYGLLLGRDAELSAKYKVTGASALTILANRLSWFYDFQGPSMAIDTACSSSLVSLHLACQELQSRSVDMGLVAGCNTFLNPDSSAQLSDLNFLSPDGVCHSFDEKANGYSRGEGFGVLVLKRLSQAIEDGDTVRGIIRSTGCNQDGRTPGITQPSSQSQERLIRETYRRAGLDMSQTRLFEAHGTGTPVGDPLEASAISRAFSEHRTKADPIYIGAVKSNIGHLEGGAGMAGVIKTLLSLEHGIIAPNVYPETVNTKISAECENVAFPIAPMMWPKRGLRRASVNSFGFGGTNAHIVLDDAYHYCSARSLQVRHRTRVSQPRPKAWPVDIPTRQSGAASDISSYDDAAISNSLDSPPSLLDVALHGGSTTDEGYSSYGGSTTDEDVRLDFDQTEFPRSRLLTLSTFDESGIQRTLSAHNEWLLDSIGRKDTAPDLDELAYTLCERRSMLPWRSVAVASEDNLGRLDWSAPVRTLTNLKVCFLFTGQGAQWHQMGRELLQYPIFGESMEKADRYFRSLGSKWSMVEELYTKSKDASRVNAPECSQPICTAIQVATVDLLKSWNVSPTVTIGHSSGEIAAAYASGAISRSSAWMIAYYRGLAVAAVRDLNPAPGAMVSVQASPDKAQTFLDQHNTVYASDKLVIACYNSPSNVTVSGSWEAVDRVAAILTDAGVIFRLLNVDVAYHSHHMKTVGMIYERLLRKISQGKESADSPQFVSSVTGALLESKNRLRTAEYWITNLVESVRFSDAMSQICEGRKMSEKKTISFAADFIVEIGPHSALRSPVKDIFRSLGRTLTTEYASILSRNLPANATAIECVGKLHCIGWPVDLSAVNQTRSTQAKSLTSLPYYPFNHNNKYWQEGRLSKGFRFRKHPHHELLGTRVSDWNELEARWNNRIVLSEKPFLKDHRVNGLVLYPAAGMLVMAIEAMREMSCDESGKIRGFRIRDVAFSKAIVLSEGAQGTETQLTLRPSNDKTTKSCGAWSEFTLFVYEGDAWSECCRGAISVDIEQSSHPFAVDEHQAFLESKMEVLQQGMTDCANTIDIDKAYSVFAQSGIEYGPTFQGMQQLKWDNSNQATATVDLHHWRSYTEYKYCEKHLIHPSTLDALFQLMLPSLSNGGNDPFPTGVPTRIFNAWISADLLIAPPDAKFIAHSNMKKESFRTFHASVIASLSESDEPCLTGEIEMSTVADAAPAPGSKEELSKRLFNMTWKPDFDLLQEPLPTGKLAANREPHINEKEALCLAGITNALANFKSDAEMLPLQLQRFVQWAKWQASQHPNIEVPPVEELIAKLEDHDIEGAVLSRVARNLDAILAGDVDTLNLLFSDDIMTKYYLDFSTTPILLSQTAQHIDVLAHKYPEMRVLEIGAGTGCATGHIVDILGNRMKEYVFTDISPSFFGKAKERFHGKKMSFKTLDISKDVEAQGFEPDSYDLVIAANVLHATDSIPQSLINVRKLLKTGGRMILLENVNRRMMRGGFIFGLLPGWWCSPESAKNLSPLLTDSEWNTTFQQSGFSGTDIRISDAGYESEVTVLQIMMTTATSTDRKDSLFAESRKVSLILDERSPIQLEMEEALSWQLATKEDYEVSVVSWQDIEASTSQLENSVCIFLPGIDSTLLGRLDQGGLDRLKIVIASVDSLLWVSQEDRTAIHNPKEGMVRGLARTIQSEQDYRFITLMLEKSDNHSRAVQHILAIADRELCNESAETEYTERDGLLCINRVIENEALIQQVFPDTRALSTVSVPWKHAGNVHLSIANVGLLDKLYYVEMPIEAAFLGPEEIEIDVKAAGLNFRDVLTALGQVNGTYFGNECAGVVTRVGPSTSHAIKVGDRVVGVTEKAMSKTCRCYGYQVQKMPDTMGFNEAASYAVAYCTAYYSLTHWARIQKGESVLIHSGAGGFGQAAIQLAQHFGCEIYVTVGAAEKAEMLSKTYGIPLNHIFSSRNLDFAKGIKRMTNGRGVDVVLNSLAGEALRQSWHCIAPFGRFIEVGKKDIYGPPVTTMGGLPMFPFSRNCMFASVDLPQVAARPDFAEILAEVMNLAERKIITPPQPLRVFKQSEAENAFRFMQTGKHTGKIVLEFAEDEVVQVKPAAREGSLFDANATYLIAGAFGGIGKSVAKWMVTKGARNLVLPSRSQVQGADNDRAALVKELREEGARVEAPLCDIAIRAQLKQTLEALEDMPPIKGCIQSAMVLKDASFQNMTESQWQTALAPKLAGSWNLHELLPKEMSFFVMLASQAGIAGPFGQSNYAAGNAYQDALSTHRVRHGLPSVSIDLGTVASVGYVAENAHVKAMMRTRGALEDLSEEDVLSLLEHYCSPDGVVKDESKAQVITSLPLPAELRAQGVVEPIHLTRPLFHHLRTIVPSQSASSESTTAAVKPASVLLKDAKTLDEASDIISEAVRTQLSNLLVVDRENIDAAKPIYVFGVDSLVAVEMRNWFAKGVGADVSVMEILGGEAIRDLAVGVARKSRFVNAEVKG</sequence>
<dbReference type="SMART" id="SM00823">
    <property type="entry name" value="PKS_PP"/>
    <property type="match status" value="1"/>
</dbReference>
<name>A0A6A5YIB5_9PLEO</name>
<dbReference type="SMART" id="SM00825">
    <property type="entry name" value="PKS_KS"/>
    <property type="match status" value="1"/>
</dbReference>
<protein>
    <submittedName>
        <fullName evidence="12">Polyketide synthase-like protein</fullName>
    </submittedName>
</protein>
<keyword evidence="2" id="KW-0597">Phosphoprotein</keyword>
<dbReference type="InterPro" id="IPR056501">
    <property type="entry name" value="NAD-bd_HRPKS_sdrA"/>
</dbReference>
<dbReference type="SUPFAM" id="SSF47336">
    <property type="entry name" value="ACP-like"/>
    <property type="match status" value="1"/>
</dbReference>
<dbReference type="InterPro" id="IPR050091">
    <property type="entry name" value="PKS_NRPS_Biosynth_Enz"/>
</dbReference>
<dbReference type="GO" id="GO:1901336">
    <property type="term" value="P:lactone biosynthetic process"/>
    <property type="evidence" value="ECO:0007669"/>
    <property type="project" value="UniProtKB-ARBA"/>
</dbReference>
<keyword evidence="13" id="KW-1185">Reference proteome</keyword>
<dbReference type="InterPro" id="IPR057326">
    <property type="entry name" value="KR_dom"/>
</dbReference>
<keyword evidence="5" id="KW-0560">Oxidoreductase</keyword>
<gene>
    <name evidence="12" type="ORF">BDV96DRAFT_617048</name>
</gene>
<dbReference type="InterPro" id="IPR014043">
    <property type="entry name" value="Acyl_transferase_dom"/>
</dbReference>
<dbReference type="InterPro" id="IPR020843">
    <property type="entry name" value="ER"/>
</dbReference>
<dbReference type="Pfam" id="PF02801">
    <property type="entry name" value="Ketoacyl-synt_C"/>
    <property type="match status" value="1"/>
</dbReference>
<keyword evidence="3" id="KW-0808">Transferase</keyword>
<dbReference type="SMART" id="SM00829">
    <property type="entry name" value="PKS_ER"/>
    <property type="match status" value="1"/>
</dbReference>
<dbReference type="Proteomes" id="UP000799770">
    <property type="component" value="Unassembled WGS sequence"/>
</dbReference>
<dbReference type="InterPro" id="IPR020841">
    <property type="entry name" value="PKS_Beta-ketoAc_synthase_dom"/>
</dbReference>
<feature type="domain" description="Carrier" evidence="9">
    <location>
        <begin position="2540"/>
        <end position="2618"/>
    </location>
</feature>
<dbReference type="GO" id="GO:0031177">
    <property type="term" value="F:phosphopantetheine binding"/>
    <property type="evidence" value="ECO:0007669"/>
    <property type="project" value="InterPro"/>
</dbReference>
<dbReference type="InterPro" id="IPR013968">
    <property type="entry name" value="PKS_KR"/>
</dbReference>
<dbReference type="InterPro" id="IPR016039">
    <property type="entry name" value="Thiolase-like"/>
</dbReference>
<dbReference type="CDD" id="cd02440">
    <property type="entry name" value="AdoMet_MTases"/>
    <property type="match status" value="1"/>
</dbReference>
<dbReference type="Pfam" id="PF21089">
    <property type="entry name" value="PKS_DH_N"/>
    <property type="match status" value="1"/>
</dbReference>
<dbReference type="FunFam" id="3.40.50.720:FF:000209">
    <property type="entry name" value="Polyketide synthase Pks12"/>
    <property type="match status" value="1"/>
</dbReference>
<dbReference type="SUPFAM" id="SSF53901">
    <property type="entry name" value="Thiolase-like"/>
    <property type="match status" value="1"/>
</dbReference>
<evidence type="ECO:0000256" key="6">
    <source>
        <dbReference type="ARBA" id="ARBA00023268"/>
    </source>
</evidence>
<dbReference type="SMART" id="SM00827">
    <property type="entry name" value="PKS_AT"/>
    <property type="match status" value="1"/>
</dbReference>
<dbReference type="Pfam" id="PF13602">
    <property type="entry name" value="ADH_zinc_N_2"/>
    <property type="match status" value="1"/>
</dbReference>
<dbReference type="SMART" id="SM00822">
    <property type="entry name" value="PKS_KR"/>
    <property type="match status" value="1"/>
</dbReference>
<dbReference type="Pfam" id="PF23114">
    <property type="entry name" value="NAD-bd_HRPKS_sdrA"/>
    <property type="match status" value="1"/>
</dbReference>
<dbReference type="InterPro" id="IPR018201">
    <property type="entry name" value="Ketoacyl_synth_AS"/>
</dbReference>
<feature type="region of interest" description="N-terminal hotdog fold" evidence="8">
    <location>
        <begin position="1030"/>
        <end position="1165"/>
    </location>
</feature>
<dbReference type="Gene3D" id="3.40.47.10">
    <property type="match status" value="1"/>
</dbReference>
<dbReference type="Pfam" id="PF23297">
    <property type="entry name" value="ACP_SdgA_C"/>
    <property type="match status" value="1"/>
</dbReference>
<dbReference type="InterPro" id="IPR009081">
    <property type="entry name" value="PP-bd_ACP"/>
</dbReference>
<dbReference type="InterPro" id="IPR014031">
    <property type="entry name" value="Ketoacyl_synth_C"/>
</dbReference>
<feature type="active site" description="Proton donor; for dehydratase activity" evidence="8">
    <location>
        <position position="1259"/>
    </location>
</feature>
<feature type="domain" description="PKS/mFAS DH" evidence="11">
    <location>
        <begin position="1030"/>
        <end position="1351"/>
    </location>
</feature>
<keyword evidence="6" id="KW-0511">Multifunctional enzyme</keyword>
<dbReference type="PANTHER" id="PTHR43775:SF29">
    <property type="entry name" value="ASPERFURANONE POLYKETIDE SYNTHASE AFOG-RELATED"/>
    <property type="match status" value="1"/>
</dbReference>
<dbReference type="InterPro" id="IPR020806">
    <property type="entry name" value="PKS_PP-bd"/>
</dbReference>
<dbReference type="InterPro" id="IPR020807">
    <property type="entry name" value="PKS_DH"/>
</dbReference>
<evidence type="ECO:0000256" key="2">
    <source>
        <dbReference type="ARBA" id="ARBA00022553"/>
    </source>
</evidence>
<evidence type="ECO:0000256" key="8">
    <source>
        <dbReference type="PROSITE-ProRule" id="PRU01363"/>
    </source>
</evidence>
<reference evidence="12" key="1">
    <citation type="journal article" date="2020" name="Stud. Mycol.">
        <title>101 Dothideomycetes genomes: a test case for predicting lifestyles and emergence of pathogens.</title>
        <authorList>
            <person name="Haridas S."/>
            <person name="Albert R."/>
            <person name="Binder M."/>
            <person name="Bloem J."/>
            <person name="Labutti K."/>
            <person name="Salamov A."/>
            <person name="Andreopoulos B."/>
            <person name="Baker S."/>
            <person name="Barry K."/>
            <person name="Bills G."/>
            <person name="Bluhm B."/>
            <person name="Cannon C."/>
            <person name="Castanera R."/>
            <person name="Culley D."/>
            <person name="Daum C."/>
            <person name="Ezra D."/>
            <person name="Gonzalez J."/>
            <person name="Henrissat B."/>
            <person name="Kuo A."/>
            <person name="Liang C."/>
            <person name="Lipzen A."/>
            <person name="Lutzoni F."/>
            <person name="Magnuson J."/>
            <person name="Mondo S."/>
            <person name="Nolan M."/>
            <person name="Ohm R."/>
            <person name="Pangilinan J."/>
            <person name="Park H.-J."/>
            <person name="Ramirez L."/>
            <person name="Alfaro M."/>
            <person name="Sun H."/>
            <person name="Tritt A."/>
            <person name="Yoshinaga Y."/>
            <person name="Zwiers L.-H."/>
            <person name="Turgeon B."/>
            <person name="Goodwin S."/>
            <person name="Spatafora J."/>
            <person name="Crous P."/>
            <person name="Grigoriev I."/>
        </authorList>
    </citation>
    <scope>NUCLEOTIDE SEQUENCE</scope>
    <source>
        <strain evidence="12">CBS 627.86</strain>
    </source>
</reference>
<dbReference type="GO" id="GO:0044550">
    <property type="term" value="P:secondary metabolite biosynthetic process"/>
    <property type="evidence" value="ECO:0007669"/>
    <property type="project" value="UniProtKB-ARBA"/>
</dbReference>
<dbReference type="InterPro" id="IPR011032">
    <property type="entry name" value="GroES-like_sf"/>
</dbReference>
<dbReference type="GO" id="GO:0004315">
    <property type="term" value="F:3-oxoacyl-[acyl-carrier-protein] synthase activity"/>
    <property type="evidence" value="ECO:0007669"/>
    <property type="project" value="InterPro"/>
</dbReference>
<evidence type="ECO:0000313" key="12">
    <source>
        <dbReference type="EMBL" id="KAF2106989.1"/>
    </source>
</evidence>
<dbReference type="SUPFAM" id="SSF53335">
    <property type="entry name" value="S-adenosyl-L-methionine-dependent methyltransferases"/>
    <property type="match status" value="1"/>
</dbReference>